<dbReference type="EMBL" id="LAZR01053992">
    <property type="protein sequence ID" value="KKK79515.1"/>
    <property type="molecule type" value="Genomic_DNA"/>
</dbReference>
<name>A0A0F8Z0D2_9ZZZZ</name>
<sequence length="125" mass="14482">MRRGSTWFYGETKVKKNRIITHIIIIKNDKTLEIEVSGESEEQITAYLAEIGNLIRNELIERNVINRDSNFINMTSSVLLGTCPYCGDSILKEKSEKYLSGRSIKCRYCDIEITNKDIKKFKNQL</sequence>
<organism evidence="1">
    <name type="scientific">marine sediment metagenome</name>
    <dbReference type="NCBI Taxonomy" id="412755"/>
    <lineage>
        <taxon>unclassified sequences</taxon>
        <taxon>metagenomes</taxon>
        <taxon>ecological metagenomes</taxon>
    </lineage>
</organism>
<protein>
    <submittedName>
        <fullName evidence="1">Uncharacterized protein</fullName>
    </submittedName>
</protein>
<comment type="caution">
    <text evidence="1">The sequence shown here is derived from an EMBL/GenBank/DDBJ whole genome shotgun (WGS) entry which is preliminary data.</text>
</comment>
<gene>
    <name evidence="1" type="ORF">LCGC14_2832730</name>
</gene>
<evidence type="ECO:0000313" key="1">
    <source>
        <dbReference type="EMBL" id="KKK79515.1"/>
    </source>
</evidence>
<reference evidence="1" key="1">
    <citation type="journal article" date="2015" name="Nature">
        <title>Complex archaea that bridge the gap between prokaryotes and eukaryotes.</title>
        <authorList>
            <person name="Spang A."/>
            <person name="Saw J.H."/>
            <person name="Jorgensen S.L."/>
            <person name="Zaremba-Niedzwiedzka K."/>
            <person name="Martijn J."/>
            <person name="Lind A.E."/>
            <person name="van Eijk R."/>
            <person name="Schleper C."/>
            <person name="Guy L."/>
            <person name="Ettema T.J."/>
        </authorList>
    </citation>
    <scope>NUCLEOTIDE SEQUENCE</scope>
</reference>
<dbReference type="AlphaFoldDB" id="A0A0F8Z0D2"/>
<proteinExistence type="predicted"/>
<accession>A0A0F8Z0D2</accession>